<dbReference type="InterPro" id="IPR013718">
    <property type="entry name" value="COQ9_C"/>
</dbReference>
<evidence type="ECO:0000256" key="2">
    <source>
        <dbReference type="ARBA" id="ARBA00010766"/>
    </source>
</evidence>
<protein>
    <submittedName>
        <fullName evidence="8">COQ9 family protein</fullName>
    </submittedName>
</protein>
<dbReference type="AlphaFoldDB" id="A0A7H1N4B8"/>
<accession>A0A7H1N4B8</accession>
<keyword evidence="5" id="KW-0446">Lipid-binding</keyword>
<dbReference type="KEGG" id="dvn:HQ394_15995"/>
<gene>
    <name evidence="8" type="ORF">HQ394_15995</name>
</gene>
<dbReference type="NCBIfam" id="TIGR02396">
    <property type="entry name" value="diverge_rpsU"/>
    <property type="match status" value="1"/>
</dbReference>
<dbReference type="PANTHER" id="PTHR21427">
    <property type="entry name" value="UBIQUINONE BIOSYNTHESIS PROTEIN COQ9, MITOCHONDRIAL"/>
    <property type="match status" value="1"/>
</dbReference>
<keyword evidence="9" id="KW-1185">Reference proteome</keyword>
<dbReference type="Gene3D" id="1.10.357.10">
    <property type="entry name" value="Tetracycline Repressor, domain 2"/>
    <property type="match status" value="1"/>
</dbReference>
<name>A0A7H1N4B8_9PROT</name>
<evidence type="ECO:0000313" key="8">
    <source>
        <dbReference type="EMBL" id="QNT70554.1"/>
    </source>
</evidence>
<dbReference type="EMBL" id="CP053923">
    <property type="protein sequence ID" value="QNT70554.1"/>
    <property type="molecule type" value="Genomic_DNA"/>
</dbReference>
<sequence>MSVEQQRREILDAVLLHVAFEGWTQKAVHAGLADLGLPLAAADLAFPDGLGEIVGFWSADLDQQMAEQLADMELAAMPIGERVATAVRIRLELCGRHREAVRRAMAFLALPPNVALGLRLSYATINAIWYAAGDTSTDLSFYSKRASLAAVYAATVLFWLDDESDDCADTWSFLDRRLGNVIDLIKARRRASEALRSMLNPFGALRSLKL</sequence>
<evidence type="ECO:0000256" key="6">
    <source>
        <dbReference type="ARBA" id="ARBA00058104"/>
    </source>
</evidence>
<dbReference type="GO" id="GO:0008289">
    <property type="term" value="F:lipid binding"/>
    <property type="evidence" value="ECO:0007669"/>
    <property type="project" value="UniProtKB-KW"/>
</dbReference>
<dbReference type="InterPro" id="IPR012762">
    <property type="entry name" value="Ubiq_biosynth_COQ9"/>
</dbReference>
<evidence type="ECO:0000256" key="3">
    <source>
        <dbReference type="ARBA" id="ARBA00022688"/>
    </source>
</evidence>
<evidence type="ECO:0000256" key="5">
    <source>
        <dbReference type="ARBA" id="ARBA00023121"/>
    </source>
</evidence>
<evidence type="ECO:0000256" key="1">
    <source>
        <dbReference type="ARBA" id="ARBA00004749"/>
    </source>
</evidence>
<keyword evidence="4" id="KW-0809">Transit peptide</keyword>
<keyword evidence="3" id="KW-0831">Ubiquinone biosynthesis</keyword>
<evidence type="ECO:0000259" key="7">
    <source>
        <dbReference type="Pfam" id="PF08511"/>
    </source>
</evidence>
<dbReference type="Proteomes" id="UP000516369">
    <property type="component" value="Chromosome"/>
</dbReference>
<evidence type="ECO:0000313" key="9">
    <source>
        <dbReference type="Proteomes" id="UP000516369"/>
    </source>
</evidence>
<dbReference type="Pfam" id="PF08511">
    <property type="entry name" value="COQ9"/>
    <property type="match status" value="1"/>
</dbReference>
<evidence type="ECO:0000256" key="4">
    <source>
        <dbReference type="ARBA" id="ARBA00022946"/>
    </source>
</evidence>
<dbReference type="PANTHER" id="PTHR21427:SF19">
    <property type="entry name" value="UBIQUINONE BIOSYNTHESIS PROTEIN COQ9, MITOCHONDRIAL"/>
    <property type="match status" value="1"/>
</dbReference>
<proteinExistence type="inferred from homology"/>
<comment type="function">
    <text evidence="6">Membrane-associated protein that warps the membrane surface to access and bind aromatic isoprenes with high specificity, including ubiquinone (CoQ) isoprene intermediates and presents them directly to COQ7, therefore facilitating the COQ7-mediated hydroxylase step. Participates in the biosynthesis of coenzyme Q, also named ubiquinone, an essential lipid-soluble electron transporter for aerobic cellular respiration.</text>
</comment>
<dbReference type="GO" id="GO:0006744">
    <property type="term" value="P:ubiquinone biosynthetic process"/>
    <property type="evidence" value="ECO:0007669"/>
    <property type="project" value="UniProtKB-KW"/>
</dbReference>
<reference evidence="8 9" key="1">
    <citation type="submission" date="2020-05" db="EMBL/GenBank/DDBJ databases">
        <title>Complete closed genome sequence of Defluviicoccus vanus.</title>
        <authorList>
            <person name="Bessarab I."/>
            <person name="Arumugam K."/>
            <person name="Maszenan A.M."/>
            <person name="Seviour R.J."/>
            <person name="Williams R.B."/>
        </authorList>
    </citation>
    <scope>NUCLEOTIDE SEQUENCE [LARGE SCALE GENOMIC DNA]</scope>
    <source>
        <strain evidence="8 9">Ben 114</strain>
    </source>
</reference>
<organism evidence="8 9">
    <name type="scientific">Defluviicoccus vanus</name>
    <dbReference type="NCBI Taxonomy" id="111831"/>
    <lineage>
        <taxon>Bacteria</taxon>
        <taxon>Pseudomonadati</taxon>
        <taxon>Pseudomonadota</taxon>
        <taxon>Alphaproteobacteria</taxon>
        <taxon>Rhodospirillales</taxon>
        <taxon>Rhodospirillaceae</taxon>
        <taxon>Defluviicoccus</taxon>
    </lineage>
</organism>
<comment type="similarity">
    <text evidence="2">Belongs to the COQ9 family.</text>
</comment>
<dbReference type="RefSeq" id="WP_190261033.1">
    <property type="nucleotide sequence ID" value="NZ_CP053923.1"/>
</dbReference>
<comment type="pathway">
    <text evidence="1">Cofactor biosynthesis; ubiquinone biosynthesis.</text>
</comment>
<feature type="domain" description="COQ9 C-terminal" evidence="7">
    <location>
        <begin position="116"/>
        <end position="183"/>
    </location>
</feature>